<keyword evidence="6" id="KW-0460">Magnesium</keyword>
<dbReference type="CDD" id="cd00822">
    <property type="entry name" value="TopoII_Trans_DNA_gyrase"/>
    <property type="match status" value="1"/>
</dbReference>
<evidence type="ECO:0000256" key="1">
    <source>
        <dbReference type="ARBA" id="ARBA00000185"/>
    </source>
</evidence>
<evidence type="ECO:0000256" key="4">
    <source>
        <dbReference type="ARBA" id="ARBA00022741"/>
    </source>
</evidence>
<dbReference type="SMART" id="SM00387">
    <property type="entry name" value="HATPase_c"/>
    <property type="match status" value="1"/>
</dbReference>
<protein>
    <recommendedName>
        <fullName evidence="10">DNA topoisomerase 4 subunit B</fullName>
        <ecNumber evidence="10">5.6.2.2</ecNumber>
    </recommendedName>
    <alternativeName>
        <fullName evidence="10">Topoisomerase IV subunit B</fullName>
    </alternativeName>
</protein>
<keyword evidence="13" id="KW-1185">Reference proteome</keyword>
<dbReference type="InterPro" id="IPR005737">
    <property type="entry name" value="TopoIV_B_Gneg"/>
</dbReference>
<dbReference type="Gene3D" id="3.30.230.10">
    <property type="match status" value="1"/>
</dbReference>
<reference evidence="13" key="1">
    <citation type="submission" date="2018-05" db="EMBL/GenBank/DDBJ databases">
        <title>Ignatzschineria dubaiensis sp. nov., isolated from necrotic foot tissues of dromedaries (Camelus dromedarius) and associated maggots in Dubai, United Arab Emirates.</title>
        <authorList>
            <person name="Tsang C.C."/>
            <person name="Tang J.Y.M."/>
            <person name="Fong J.Y.H."/>
            <person name="Kinne J."/>
            <person name="Lee H.H."/>
            <person name="Joseph M."/>
            <person name="Jose S."/>
            <person name="Schuster R.K."/>
            <person name="Tang Y."/>
            <person name="Sivakumar S."/>
            <person name="Chen J.H.K."/>
            <person name="Teng J.L.L."/>
            <person name="Lau S.K.P."/>
            <person name="Wernery U."/>
            <person name="Woo P.C.Y."/>
        </authorList>
    </citation>
    <scope>NUCLEOTIDE SEQUENCE [LARGE SCALE GENOMIC DNA]</scope>
    <source>
        <strain evidence="13">KCTC 22644</strain>
    </source>
</reference>
<dbReference type="AlphaFoldDB" id="A0A2U2ACJ4"/>
<dbReference type="CDD" id="cd16928">
    <property type="entry name" value="HATPase_GyrB-like"/>
    <property type="match status" value="1"/>
</dbReference>
<comment type="catalytic activity">
    <reaction evidence="1 10">
        <text>ATP-dependent breakage, passage and rejoining of double-stranded DNA.</text>
        <dbReference type="EC" id="5.6.2.2"/>
    </reaction>
</comment>
<evidence type="ECO:0000256" key="7">
    <source>
        <dbReference type="ARBA" id="ARBA00023029"/>
    </source>
</evidence>
<comment type="cofactor">
    <cofactor evidence="2">
        <name>Mg(2+)</name>
        <dbReference type="ChEBI" id="CHEBI:18420"/>
    </cofactor>
</comment>
<dbReference type="Gene3D" id="3.30.565.10">
    <property type="entry name" value="Histidine kinase-like ATPase, C-terminal domain"/>
    <property type="match status" value="1"/>
</dbReference>
<feature type="binding site" evidence="10">
    <location>
        <position position="338"/>
    </location>
    <ligand>
        <name>ATP</name>
        <dbReference type="ChEBI" id="CHEBI:30616"/>
    </ligand>
</feature>
<dbReference type="GO" id="GO:0003918">
    <property type="term" value="F:DNA topoisomerase type II (double strand cut, ATP-hydrolyzing) activity"/>
    <property type="evidence" value="ECO:0007669"/>
    <property type="project" value="UniProtKB-UniRule"/>
</dbReference>
<keyword evidence="4 10" id="KW-0547">Nucleotide-binding</keyword>
<dbReference type="GO" id="GO:0005694">
    <property type="term" value="C:chromosome"/>
    <property type="evidence" value="ECO:0007669"/>
    <property type="project" value="InterPro"/>
</dbReference>
<feature type="domain" description="Toprim" evidence="11">
    <location>
        <begin position="416"/>
        <end position="529"/>
    </location>
</feature>
<dbReference type="CDD" id="cd01030">
    <property type="entry name" value="TOPRIM_TopoIIA_like"/>
    <property type="match status" value="1"/>
</dbReference>
<feature type="binding site" evidence="10">
    <location>
        <position position="70"/>
    </location>
    <ligand>
        <name>ATP</name>
        <dbReference type="ChEBI" id="CHEBI:30616"/>
    </ligand>
</feature>
<evidence type="ECO:0000259" key="11">
    <source>
        <dbReference type="PROSITE" id="PS50880"/>
    </source>
</evidence>
<dbReference type="InterPro" id="IPR002288">
    <property type="entry name" value="DNA_gyrase_B_C"/>
</dbReference>
<dbReference type="SUPFAM" id="SSF56719">
    <property type="entry name" value="Type II DNA topoisomerase"/>
    <property type="match status" value="1"/>
</dbReference>
<dbReference type="HAMAP" id="MF_00938">
    <property type="entry name" value="ParE_type1"/>
    <property type="match status" value="1"/>
</dbReference>
<dbReference type="InterPro" id="IPR013760">
    <property type="entry name" value="Topo_IIA-like_dom_sf"/>
</dbReference>
<dbReference type="FunFam" id="3.30.565.10:FF:000002">
    <property type="entry name" value="DNA gyrase subunit B"/>
    <property type="match status" value="1"/>
</dbReference>
<dbReference type="Proteomes" id="UP000245020">
    <property type="component" value="Unassembled WGS sequence"/>
</dbReference>
<dbReference type="EC" id="5.6.2.2" evidence="10"/>
<feature type="binding site" evidence="10">
    <location>
        <begin position="111"/>
        <end position="117"/>
    </location>
    <ligand>
        <name>ATP</name>
        <dbReference type="ChEBI" id="CHEBI:30616"/>
    </ligand>
</feature>
<dbReference type="Pfam" id="PF00204">
    <property type="entry name" value="DNA_gyraseB"/>
    <property type="match status" value="1"/>
</dbReference>
<evidence type="ECO:0000313" key="13">
    <source>
        <dbReference type="Proteomes" id="UP000245020"/>
    </source>
</evidence>
<dbReference type="PROSITE" id="PS00177">
    <property type="entry name" value="TOPOISOMERASE_II"/>
    <property type="match status" value="1"/>
</dbReference>
<evidence type="ECO:0000256" key="3">
    <source>
        <dbReference type="ARBA" id="ARBA00022723"/>
    </source>
</evidence>
<dbReference type="SUPFAM" id="SSF55874">
    <property type="entry name" value="ATPase domain of HSP90 chaperone/DNA topoisomerase II/histidine kinase"/>
    <property type="match status" value="1"/>
</dbReference>
<dbReference type="InterPro" id="IPR036890">
    <property type="entry name" value="HATPase_C_sf"/>
</dbReference>
<dbReference type="OrthoDB" id="9802808at2"/>
<gene>
    <name evidence="10 12" type="primary">parE</name>
    <name evidence="12" type="ORF">DC083_09870</name>
</gene>
<dbReference type="GO" id="GO:0007059">
    <property type="term" value="P:chromosome segregation"/>
    <property type="evidence" value="ECO:0007669"/>
    <property type="project" value="UniProtKB-UniRule"/>
</dbReference>
<dbReference type="Pfam" id="PF00986">
    <property type="entry name" value="DNA_gyraseB_C"/>
    <property type="match status" value="1"/>
</dbReference>
<dbReference type="NCBIfam" id="TIGR01055">
    <property type="entry name" value="parE_Gneg"/>
    <property type="match status" value="1"/>
</dbReference>
<evidence type="ECO:0000256" key="9">
    <source>
        <dbReference type="ARBA" id="ARBA00023235"/>
    </source>
</evidence>
<comment type="caution">
    <text evidence="12">The sequence shown here is derived from an EMBL/GenBank/DDBJ whole genome shotgun (WGS) entry which is preliminary data.</text>
</comment>
<dbReference type="InterPro" id="IPR013506">
    <property type="entry name" value="Topo_IIA_bsu_dom2"/>
</dbReference>
<dbReference type="Gene3D" id="3.40.50.670">
    <property type="match status" value="1"/>
</dbReference>
<keyword evidence="9 10" id="KW-0413">Isomerase</keyword>
<dbReference type="FunFam" id="3.40.50.670:FF:000003">
    <property type="entry name" value="DNA topoisomerase 4 subunit B"/>
    <property type="match status" value="1"/>
</dbReference>
<dbReference type="PANTHER" id="PTHR45866:SF4">
    <property type="entry name" value="DNA TOPOISOMERASE 4 SUBUNIT B"/>
    <property type="match status" value="1"/>
</dbReference>
<dbReference type="SMART" id="SM00433">
    <property type="entry name" value="TOP2c"/>
    <property type="match status" value="1"/>
</dbReference>
<organism evidence="12 13">
    <name type="scientific">Ignatzschineria ureiclastica</name>
    <dbReference type="NCBI Taxonomy" id="472582"/>
    <lineage>
        <taxon>Bacteria</taxon>
        <taxon>Pseudomonadati</taxon>
        <taxon>Pseudomonadota</taxon>
        <taxon>Gammaproteobacteria</taxon>
        <taxon>Cardiobacteriales</taxon>
        <taxon>Ignatzschineriaceae</taxon>
        <taxon>Ignatzschineria</taxon>
    </lineage>
</organism>
<evidence type="ECO:0000256" key="2">
    <source>
        <dbReference type="ARBA" id="ARBA00001946"/>
    </source>
</evidence>
<evidence type="ECO:0000256" key="8">
    <source>
        <dbReference type="ARBA" id="ARBA00023125"/>
    </source>
</evidence>
<comment type="function">
    <text evidence="10">Topoisomerase IV is essential for chromosome segregation. It relaxes supercoiled DNA. Performs the decatenation events required during the replication of a circular DNA molecule.</text>
</comment>
<dbReference type="PANTHER" id="PTHR45866">
    <property type="entry name" value="DNA GYRASE/TOPOISOMERASE SUBUNIT B"/>
    <property type="match status" value="1"/>
</dbReference>
<dbReference type="PRINTS" id="PR01098">
    <property type="entry name" value="TOPISMRASE4B"/>
</dbReference>
<evidence type="ECO:0000256" key="6">
    <source>
        <dbReference type="ARBA" id="ARBA00022842"/>
    </source>
</evidence>
<dbReference type="GO" id="GO:0046872">
    <property type="term" value="F:metal ion binding"/>
    <property type="evidence" value="ECO:0007669"/>
    <property type="project" value="UniProtKB-KW"/>
</dbReference>
<feature type="site" description="Interaction with DNA" evidence="10">
    <location>
        <position position="664"/>
    </location>
</feature>
<dbReference type="RefSeq" id="WP_109190034.1">
    <property type="nucleotide sequence ID" value="NZ_BMYA01000009.1"/>
</dbReference>
<proteinExistence type="inferred from homology"/>
<comment type="similarity">
    <text evidence="10">Belongs to the type II topoisomerase family. ParE type 1 subfamily.</text>
</comment>
<dbReference type="PRINTS" id="PR00418">
    <property type="entry name" value="TPI2FAMILY"/>
</dbReference>
<dbReference type="InterPro" id="IPR020568">
    <property type="entry name" value="Ribosomal_Su5_D2-typ_SF"/>
</dbReference>
<dbReference type="InterPro" id="IPR018522">
    <property type="entry name" value="TopoIIA_CS"/>
</dbReference>
<name>A0A2U2ACJ4_9GAMM</name>
<dbReference type="InterPro" id="IPR001241">
    <property type="entry name" value="Topo_IIA"/>
</dbReference>
<dbReference type="GO" id="GO:0005524">
    <property type="term" value="F:ATP binding"/>
    <property type="evidence" value="ECO:0007669"/>
    <property type="project" value="UniProtKB-UniRule"/>
</dbReference>
<evidence type="ECO:0000313" key="12">
    <source>
        <dbReference type="EMBL" id="PWD80279.1"/>
    </source>
</evidence>
<keyword evidence="8 10" id="KW-0238">DNA-binding</keyword>
<evidence type="ECO:0000256" key="5">
    <source>
        <dbReference type="ARBA" id="ARBA00022840"/>
    </source>
</evidence>
<feature type="site" description="Interaction with DNA" evidence="10">
    <location>
        <position position="501"/>
    </location>
</feature>
<keyword evidence="3" id="KW-0479">Metal-binding</keyword>
<accession>A0A2U2ACJ4</accession>
<dbReference type="GO" id="GO:0006265">
    <property type="term" value="P:DNA topological change"/>
    <property type="evidence" value="ECO:0007669"/>
    <property type="project" value="UniProtKB-UniRule"/>
</dbReference>
<dbReference type="SUPFAM" id="SSF54211">
    <property type="entry name" value="Ribosomal protein S5 domain 2-like"/>
    <property type="match status" value="1"/>
</dbReference>
<dbReference type="InterPro" id="IPR014721">
    <property type="entry name" value="Ribsml_uS5_D2-typ_fold_subgr"/>
</dbReference>
<dbReference type="Pfam" id="PF02518">
    <property type="entry name" value="HATPase_c"/>
    <property type="match status" value="1"/>
</dbReference>
<evidence type="ECO:0000256" key="10">
    <source>
        <dbReference type="HAMAP-Rule" id="MF_00938"/>
    </source>
</evidence>
<keyword evidence="5 10" id="KW-0067">ATP-binding</keyword>
<dbReference type="InterPro" id="IPR013759">
    <property type="entry name" value="Topo_IIA_B_C"/>
</dbReference>
<dbReference type="GO" id="GO:0003677">
    <property type="term" value="F:DNA binding"/>
    <property type="evidence" value="ECO:0007669"/>
    <property type="project" value="UniProtKB-UniRule"/>
</dbReference>
<feature type="site" description="Interaction with DNA" evidence="10">
    <location>
        <position position="450"/>
    </location>
</feature>
<dbReference type="Pfam" id="PF01751">
    <property type="entry name" value="Toprim"/>
    <property type="match status" value="1"/>
</dbReference>
<sequence length="677" mass="75087">MSQKGYTSSSIEVLSGLDPVRKRPGMYTDTSRPNHILQEVIDNSVDEALAGHATEITVTLYKDGMLGVKDNGRGMPIDIHPEHQVSGVELILATLHAGGKFNSDNYQYSGGLHGVGVSVVNALSKSLEVLVSRDGAIHRITFKDGYKATELEVIDKIGKNITGTEIRFLPDEKYFDSPKIAKKALCDLLKAKAILCAGLKITLIDETVREEDSVTVWCYESGVEEYLYDALKEIDYLPKEIIFGEFKGDTEEVLWGLAWNEEGAPLMTESYVNLIPTMLGGTHVNGLKSGLTEALREFCEQRNLLPRGVRITAEDTFAHLNYLLSVKMQEPQFSGQTKERLSSRSIAGFINGAVKDYFLLWLNKHVEEGEAIAELVISTAQARLKSSKAVVRKRVSQGPKLPGKLADCVSTDVNETELFLVEGDSAGGSAKQARDRDTQAVMALRGKILNTWEVPTSEILASSEIHDISVAIGVDPNDEKLDELRYGKICILADADSDGLHIATLICALFLRHFPKLVQAGHVFVALPPLYRIDIGKEVFYALDEEEKEAILKKHENSRGQKSVTRFKGLGEMNPLQLRETTMSPDTRRLVQLVAPDIESLESSAISSENESLEHSAENDDLEFSILSEDEVLEAEFAVNEEGRIENPLVVFDKLLARNQRQERKAWIESNHFSQEL</sequence>
<dbReference type="EMBL" id="QEWQ01000010">
    <property type="protein sequence ID" value="PWD80279.1"/>
    <property type="molecule type" value="Genomic_DNA"/>
</dbReference>
<feature type="binding site" evidence="10">
    <location>
        <position position="43"/>
    </location>
    <ligand>
        <name>ATP</name>
        <dbReference type="ChEBI" id="CHEBI:30616"/>
    </ligand>
</feature>
<dbReference type="InterPro" id="IPR003594">
    <property type="entry name" value="HATPase_dom"/>
</dbReference>
<dbReference type="PROSITE" id="PS50880">
    <property type="entry name" value="TOPRIM"/>
    <property type="match status" value="1"/>
</dbReference>
<dbReference type="InterPro" id="IPR006171">
    <property type="entry name" value="TOPRIM_dom"/>
</dbReference>
<keyword evidence="7 10" id="KW-0799">Topoisomerase</keyword>
<comment type="subunit">
    <text evidence="10">Heterotetramer composed of ParC and ParE.</text>
</comment>
<feature type="binding site" evidence="10">
    <location>
        <position position="6"/>
    </location>
    <ligand>
        <name>ATP</name>
        <dbReference type="ChEBI" id="CHEBI:30616"/>
    </ligand>
</feature>